<dbReference type="PANTHER" id="PTHR47505:SF1">
    <property type="entry name" value="DNA UTILIZATION PROTEIN YHGH"/>
    <property type="match status" value="1"/>
</dbReference>
<reference evidence="3" key="1">
    <citation type="journal article" date="2019" name="Int. J. Syst. Evol. Microbiol.">
        <title>The Global Catalogue of Microorganisms (GCM) 10K type strain sequencing project: providing services to taxonomists for standard genome sequencing and annotation.</title>
        <authorList>
            <consortium name="The Broad Institute Genomics Platform"/>
            <consortium name="The Broad Institute Genome Sequencing Center for Infectious Disease"/>
            <person name="Wu L."/>
            <person name="Ma J."/>
        </authorList>
    </citation>
    <scope>NUCLEOTIDE SEQUENCE [LARGE SCALE GENOMIC DNA]</scope>
    <source>
        <strain evidence="3">KCTC 42730</strain>
    </source>
</reference>
<dbReference type="Proteomes" id="UP001595453">
    <property type="component" value="Unassembled WGS sequence"/>
</dbReference>
<gene>
    <name evidence="2" type="ORF">ACFOEE_20205</name>
</gene>
<evidence type="ECO:0000313" key="2">
    <source>
        <dbReference type="EMBL" id="MFC3034835.1"/>
    </source>
</evidence>
<protein>
    <submittedName>
        <fullName evidence="2">ComF family protein</fullName>
    </submittedName>
</protein>
<dbReference type="InterPro" id="IPR029057">
    <property type="entry name" value="PRTase-like"/>
</dbReference>
<dbReference type="SUPFAM" id="SSF53271">
    <property type="entry name" value="PRTase-like"/>
    <property type="match status" value="1"/>
</dbReference>
<dbReference type="EMBL" id="JBHRSD010000048">
    <property type="protein sequence ID" value="MFC3034835.1"/>
    <property type="molecule type" value="Genomic_DNA"/>
</dbReference>
<name>A0ABV7CQK7_9GAMM</name>
<evidence type="ECO:0000256" key="1">
    <source>
        <dbReference type="ARBA" id="ARBA00008007"/>
    </source>
</evidence>
<sequence>MNTNSARPYLAWLSHLLAPSRCALCDCEIPSQHGLCATCLADLPCFSYPTGGNLLLQPDIAAGVSFRYCDGLFSCGWYQGALAHWLSAIKFNNQLYYKAALWQLLTQQWQLWCAAQAELPFDLLLIMPLHRNRYWLRGYNQVWQSWQPVLASYASLACLKRARATRAQSALGRRARLSNVANAFTTTYSLTGLRVALLDDVLTTGATLDSAAHACKQAGAVSVWAMTLAVTPYSPAALKV</sequence>
<dbReference type="Gene3D" id="3.40.50.2020">
    <property type="match status" value="1"/>
</dbReference>
<comment type="caution">
    <text evidence="2">The sequence shown here is derived from an EMBL/GenBank/DDBJ whole genome shotgun (WGS) entry which is preliminary data.</text>
</comment>
<accession>A0ABV7CQK7</accession>
<proteinExistence type="inferred from homology"/>
<evidence type="ECO:0000313" key="3">
    <source>
        <dbReference type="Proteomes" id="UP001595453"/>
    </source>
</evidence>
<dbReference type="PANTHER" id="PTHR47505">
    <property type="entry name" value="DNA UTILIZATION PROTEIN YHGH"/>
    <property type="match status" value="1"/>
</dbReference>
<dbReference type="InterPro" id="IPR051910">
    <property type="entry name" value="ComF/GntX_DNA_util-trans"/>
</dbReference>
<keyword evidence="3" id="KW-1185">Reference proteome</keyword>
<organism evidence="2 3">
    <name type="scientific">Pseudoalteromonas fenneropenaei</name>
    <dbReference type="NCBI Taxonomy" id="1737459"/>
    <lineage>
        <taxon>Bacteria</taxon>
        <taxon>Pseudomonadati</taxon>
        <taxon>Pseudomonadota</taxon>
        <taxon>Gammaproteobacteria</taxon>
        <taxon>Alteromonadales</taxon>
        <taxon>Pseudoalteromonadaceae</taxon>
        <taxon>Pseudoalteromonas</taxon>
    </lineage>
</organism>
<dbReference type="CDD" id="cd06223">
    <property type="entry name" value="PRTases_typeI"/>
    <property type="match status" value="1"/>
</dbReference>
<dbReference type="RefSeq" id="WP_377128872.1">
    <property type="nucleotide sequence ID" value="NZ_JBHRSD010000048.1"/>
</dbReference>
<dbReference type="InterPro" id="IPR000836">
    <property type="entry name" value="PRTase_dom"/>
</dbReference>
<comment type="similarity">
    <text evidence="1">Belongs to the ComF/GntX family.</text>
</comment>